<feature type="transmembrane region" description="Helical" evidence="2">
    <location>
        <begin position="468"/>
        <end position="486"/>
    </location>
</feature>
<dbReference type="PANTHER" id="PTHR41259">
    <property type="entry name" value="DOUBLE-STRAND BREAK REPAIR RAD50 ATPASE, PUTATIVE-RELATED"/>
    <property type="match status" value="1"/>
</dbReference>
<evidence type="ECO:0000256" key="1">
    <source>
        <dbReference type="SAM" id="Coils"/>
    </source>
</evidence>
<feature type="domain" description="YhaN AAA" evidence="3">
    <location>
        <begin position="1"/>
        <end position="203"/>
    </location>
</feature>
<reference evidence="4 5" key="1">
    <citation type="submission" date="2016-10" db="EMBL/GenBank/DDBJ databases">
        <authorList>
            <person name="de Groot N.N."/>
        </authorList>
    </citation>
    <scope>NUCLEOTIDE SEQUENCE [LARGE SCALE GENOMIC DNA]</scope>
    <source>
        <strain evidence="4 5">ATCC BAA-466</strain>
    </source>
</reference>
<organism evidence="4 5">
    <name type="scientific">Facklamia miroungae</name>
    <dbReference type="NCBI Taxonomy" id="120956"/>
    <lineage>
        <taxon>Bacteria</taxon>
        <taxon>Bacillati</taxon>
        <taxon>Bacillota</taxon>
        <taxon>Bacilli</taxon>
        <taxon>Lactobacillales</taxon>
        <taxon>Aerococcaceae</taxon>
        <taxon>Facklamia</taxon>
    </lineage>
</organism>
<feature type="coiled-coil region" evidence="1">
    <location>
        <begin position="682"/>
        <end position="709"/>
    </location>
</feature>
<dbReference type="AlphaFoldDB" id="A0A1G7QUM3"/>
<name>A0A1G7QUM3_9LACT</name>
<feature type="coiled-coil region" evidence="1">
    <location>
        <begin position="182"/>
        <end position="402"/>
    </location>
</feature>
<dbReference type="Pfam" id="PF13514">
    <property type="entry name" value="AAA_27"/>
    <property type="match status" value="1"/>
</dbReference>
<dbReference type="InterPro" id="IPR027417">
    <property type="entry name" value="P-loop_NTPase"/>
</dbReference>
<evidence type="ECO:0000313" key="4">
    <source>
        <dbReference type="EMBL" id="SDG02164.1"/>
    </source>
</evidence>
<dbReference type="PANTHER" id="PTHR41259:SF1">
    <property type="entry name" value="DOUBLE-STRAND BREAK REPAIR RAD50 ATPASE, PUTATIVE-RELATED"/>
    <property type="match status" value="1"/>
</dbReference>
<feature type="coiled-coil region" evidence="1">
    <location>
        <begin position="518"/>
        <end position="545"/>
    </location>
</feature>
<accession>A0A1G7QUM3</accession>
<keyword evidence="1" id="KW-0175">Coiled coil</keyword>
<keyword evidence="2" id="KW-1133">Transmembrane helix</keyword>
<keyword evidence="5" id="KW-1185">Reference proteome</keyword>
<dbReference type="OrthoDB" id="9764467at2"/>
<dbReference type="InterPro" id="IPR038734">
    <property type="entry name" value="YhaN_AAA"/>
</dbReference>
<evidence type="ECO:0000259" key="3">
    <source>
        <dbReference type="Pfam" id="PF13514"/>
    </source>
</evidence>
<gene>
    <name evidence="4" type="ORF">SAMN05421791_102224</name>
</gene>
<dbReference type="Gene3D" id="3.40.50.300">
    <property type="entry name" value="P-loop containing nucleotide triphosphate hydrolases"/>
    <property type="match status" value="2"/>
</dbReference>
<evidence type="ECO:0000256" key="2">
    <source>
        <dbReference type="SAM" id="Phobius"/>
    </source>
</evidence>
<protein>
    <submittedName>
        <fullName evidence="4">Uncharacterized protein YhaN</fullName>
    </submittedName>
</protein>
<feature type="transmembrane region" description="Helical" evidence="2">
    <location>
        <begin position="437"/>
        <end position="456"/>
    </location>
</feature>
<dbReference type="SUPFAM" id="SSF52540">
    <property type="entry name" value="P-loop containing nucleoside triphosphate hydrolases"/>
    <property type="match status" value="2"/>
</dbReference>
<keyword evidence="2" id="KW-0472">Membrane</keyword>
<dbReference type="RefSeq" id="WP_090289305.1">
    <property type="nucleotide sequence ID" value="NZ_FNCK01000002.1"/>
</dbReference>
<proteinExistence type="predicted"/>
<evidence type="ECO:0000313" key="5">
    <source>
        <dbReference type="Proteomes" id="UP000199708"/>
    </source>
</evidence>
<feature type="coiled-coil region" evidence="1">
    <location>
        <begin position="573"/>
        <end position="600"/>
    </location>
</feature>
<dbReference type="Proteomes" id="UP000199708">
    <property type="component" value="Unassembled WGS sequence"/>
</dbReference>
<sequence>MKISTLDIYGYGKWVNQRFDLDNQLQLIFGQNEAGKSTLQSFIRSILFGFPSKRRRINQINRYEPKLSEVYGGRILLTDTTYGDIWVERTNKGLTLTDTHGQELDQQVLDQILGGLDENLFDSFYAFSLQNLQELSNVDADKLGDYFLSIGTVGSDKFLSVAKYFEKDLGQIYKLKGKNPKLNQALFEYEELAQSIEKMKTNMARYDQLFEQQQEEIQKIEILNETIQQLEEEQRQLDQLMTRYDSYQKDKAAQRELEQLVYTKMDPELPDKLEEAIQSKIESQKTIQQMEERIRNLNNEMSALTRLIWGKNHADQRRIWSSETSHIKEVDLRLEHVLERIQEQTNTMARLAREGQFYPEKVKKTSEFDREIEEGYELQAAIDDLEGQKESLQAQRKVFLDQRRELQTYSITVRQQYAKLENMRMNEKAQMQQATNFRHYFIGILAILVGIIIGVYHTLKQTGINFRWIALILIGIGILSTLYVFFEHQKYKKKYNSSPAIEKMAELQSKDHQYHERSQELGKDINQREANLRAIENELAKKKQEQQRWLVALGFYPTADAEIILKSNPVKEYFQAETIRQQYEEERNDLNVEVAKWRKQITPLLERFPLGDQSIKVLIHHIEETEVSIARQVERGKAMEERINNAQEIISQEKINLNNQIRVIEEIYQSTNSFDEIDFRQKVQTNKQIQQLKEKRELYSDQIKGFENEMAGIDSKQSLINQYNKVQNELTLNKSRIQPHQYQRANIEVALNQLEQDGSYQVLQQKLEDKKAEVLNGIQEWSKKKIAVELIYRTLRQGMDNPIPEMNKMANEIFSKLTYGRYNQIKLNKNGIKVKQFSDVLFAPHELSQGTLEQLYVALRLAFIANASSMVSMPILIDDAFVNFDEVRKASMYQVLETISQNHQVLFFTFDQQAADTLAVDSMINLDDLIENISTETERES</sequence>
<dbReference type="STRING" id="120956.SAMN05421791_102224"/>
<dbReference type="EMBL" id="FNCK01000002">
    <property type="protein sequence ID" value="SDG02164.1"/>
    <property type="molecule type" value="Genomic_DNA"/>
</dbReference>
<keyword evidence="2" id="KW-0812">Transmembrane</keyword>